<evidence type="ECO:0000256" key="7">
    <source>
        <dbReference type="ARBA" id="ARBA00023136"/>
    </source>
</evidence>
<sequence>MLTKAVQIDALKTELKTFFGENPLKSKDVSRIVNSFHFKRLESMMKENGVADKIVHGGQTMEDKLKISPIYIYISKMYSSMKLCFIPLMAAIAMKASSLSTQDLHSFYLYLEKNSTSLTMFTISLILGWTLYIMNRPKPVYLVDFSCYLPPSHLKVSVKKIMSHVRVIREQGMWAKTGEHDYLMDFVEKILERSGLGQETYIPEGLHCLPLEQTMTGSRKETTDVILGAVDNVLRDTGVSPSDIGILVVNSSTFNPTPSLATIIVNKYKLRDNIKSLNLGGMGCSAGVIAIDVAKSLLQVHRNTYALVVSTENITQNLYLGNNKSMLVTNCLFRVGGAAVLLSNMSKDRKRAKYKLVHTVRVHTGSDDRSYGCATQEDDEDGLVGVSLSKDLPMVAGRTLKINIATLGPLVLPIREKFRFFVTFVRKKFFNPKIKHYMPDFKLAFEHFCIHAGGRALIDELEKNLHLSPLHVEASRMTLHRFGNTSSSSIWYELAYTEAKGRMKKGDRIWQIALGSGFKCNSSVWVALRNVKPSANNPWEDCLHKYPVEIDI</sequence>
<feature type="active site" evidence="11">
    <location>
        <position position="480"/>
    </location>
</feature>
<evidence type="ECO:0000313" key="15">
    <source>
        <dbReference type="Proteomes" id="UP000712600"/>
    </source>
</evidence>
<dbReference type="Pfam" id="PF08541">
    <property type="entry name" value="ACP_syn_III_C"/>
    <property type="match status" value="1"/>
</dbReference>
<dbReference type="GO" id="GO:0006633">
    <property type="term" value="P:fatty acid biosynthetic process"/>
    <property type="evidence" value="ECO:0007669"/>
    <property type="project" value="InterPro"/>
</dbReference>
<dbReference type="AlphaFoldDB" id="A0A8S9SUG7"/>
<protein>
    <recommendedName>
        <fullName evidence="10">3-ketoacyl-CoA synthase</fullName>
        <ecNumber evidence="10">2.3.1.-</ecNumber>
    </recommendedName>
</protein>
<comment type="pathway">
    <text evidence="2 10">Lipid metabolism; fatty acid biosynthesis.</text>
</comment>
<evidence type="ECO:0000256" key="2">
    <source>
        <dbReference type="ARBA" id="ARBA00005194"/>
    </source>
</evidence>
<dbReference type="InterPro" id="IPR013601">
    <property type="entry name" value="FAE1_typ3_polyketide_synth"/>
</dbReference>
<evidence type="ECO:0000259" key="13">
    <source>
        <dbReference type="Pfam" id="PF08541"/>
    </source>
</evidence>
<evidence type="ECO:0000313" key="14">
    <source>
        <dbReference type="EMBL" id="KAF3603843.1"/>
    </source>
</evidence>
<dbReference type="EMBL" id="QGKX02000004">
    <property type="protein sequence ID" value="KAF3603843.1"/>
    <property type="molecule type" value="Genomic_DNA"/>
</dbReference>
<feature type="active site" evidence="11">
    <location>
        <position position="451"/>
    </location>
</feature>
<dbReference type="PIRSF" id="PIRSF036417">
    <property type="entry name" value="3-ktacl-CoA_syn"/>
    <property type="match status" value="1"/>
</dbReference>
<comment type="subcellular location">
    <subcellularLocation>
        <location evidence="1">Membrane</location>
    </subcellularLocation>
</comment>
<dbReference type="GO" id="GO:0016620">
    <property type="term" value="F:oxidoreductase activity, acting on the aldehyde or oxo group of donors, NAD or NADP as acceptor"/>
    <property type="evidence" value="ECO:0007669"/>
    <property type="project" value="InterPro"/>
</dbReference>
<feature type="active site" evidence="11">
    <location>
        <position position="447"/>
    </location>
</feature>
<accession>A0A8S9SUG7</accession>
<evidence type="ECO:0000256" key="6">
    <source>
        <dbReference type="ARBA" id="ARBA00022989"/>
    </source>
</evidence>
<evidence type="ECO:0000256" key="5">
    <source>
        <dbReference type="ARBA" id="ARBA00022692"/>
    </source>
</evidence>
<comment type="similarity">
    <text evidence="3 10">Belongs to the thiolase-like superfamily. Chalcone/stilbene synthases family.</text>
</comment>
<dbReference type="CDD" id="cd00831">
    <property type="entry name" value="CHS_like"/>
    <property type="match status" value="1"/>
</dbReference>
<evidence type="ECO:0000256" key="9">
    <source>
        <dbReference type="ARBA" id="ARBA00047375"/>
    </source>
</evidence>
<name>A0A8S9SUG7_BRACR</name>
<dbReference type="InterPro" id="IPR016163">
    <property type="entry name" value="Ald_DH_C"/>
</dbReference>
<gene>
    <name evidence="14" type="ORF">F2Q69_00032896</name>
</gene>
<evidence type="ECO:0000256" key="11">
    <source>
        <dbReference type="PIRSR" id="PIRSR036417-1"/>
    </source>
</evidence>
<evidence type="ECO:0000256" key="10">
    <source>
        <dbReference type="PIRNR" id="PIRNR036417"/>
    </source>
</evidence>
<keyword evidence="7" id="KW-0472">Membrane</keyword>
<dbReference type="InterPro" id="IPR013747">
    <property type="entry name" value="ACP_syn_III_C"/>
</dbReference>
<keyword evidence="6" id="KW-1133">Transmembrane helix</keyword>
<dbReference type="FunFam" id="3.40.47.10:FF:000028">
    <property type="entry name" value="3-ketoacyl-CoA synthase"/>
    <property type="match status" value="1"/>
</dbReference>
<feature type="active site" evidence="11">
    <location>
        <position position="363"/>
    </location>
</feature>
<keyword evidence="5" id="KW-0812">Transmembrane</keyword>
<keyword evidence="8 10" id="KW-0012">Acyltransferase</keyword>
<evidence type="ECO:0000256" key="3">
    <source>
        <dbReference type="ARBA" id="ARBA00005531"/>
    </source>
</evidence>
<proteinExistence type="inferred from homology"/>
<dbReference type="InterPro" id="IPR012392">
    <property type="entry name" value="3-ktacl-CoA_syn"/>
</dbReference>
<dbReference type="GO" id="GO:0009922">
    <property type="term" value="F:fatty acid elongase activity"/>
    <property type="evidence" value="ECO:0007669"/>
    <property type="project" value="UniProtKB-EC"/>
</dbReference>
<dbReference type="SUPFAM" id="SSF53901">
    <property type="entry name" value="Thiolase-like"/>
    <property type="match status" value="2"/>
</dbReference>
<organism evidence="14 15">
    <name type="scientific">Brassica cretica</name>
    <name type="common">Mustard</name>
    <dbReference type="NCBI Taxonomy" id="69181"/>
    <lineage>
        <taxon>Eukaryota</taxon>
        <taxon>Viridiplantae</taxon>
        <taxon>Streptophyta</taxon>
        <taxon>Embryophyta</taxon>
        <taxon>Tracheophyta</taxon>
        <taxon>Spermatophyta</taxon>
        <taxon>Magnoliopsida</taxon>
        <taxon>eudicotyledons</taxon>
        <taxon>Gunneridae</taxon>
        <taxon>Pentapetalae</taxon>
        <taxon>rosids</taxon>
        <taxon>malvids</taxon>
        <taxon>Brassicales</taxon>
        <taxon>Brassicaceae</taxon>
        <taxon>Brassiceae</taxon>
        <taxon>Brassica</taxon>
    </lineage>
</organism>
<dbReference type="InterPro" id="IPR016039">
    <property type="entry name" value="Thiolase-like"/>
</dbReference>
<dbReference type="GO" id="GO:0016020">
    <property type="term" value="C:membrane"/>
    <property type="evidence" value="ECO:0007669"/>
    <property type="project" value="UniProtKB-SubCell"/>
</dbReference>
<comment type="caution">
    <text evidence="14">The sequence shown here is derived from an EMBL/GenBank/DDBJ whole genome shotgun (WGS) entry which is preliminary data.</text>
</comment>
<feature type="domain" description="FAE" evidence="12">
    <location>
        <begin position="132"/>
        <end position="428"/>
    </location>
</feature>
<evidence type="ECO:0000256" key="1">
    <source>
        <dbReference type="ARBA" id="ARBA00004370"/>
    </source>
</evidence>
<feature type="active site" evidence="11">
    <location>
        <position position="284"/>
    </location>
</feature>
<evidence type="ECO:0000256" key="8">
    <source>
        <dbReference type="ARBA" id="ARBA00023315"/>
    </source>
</evidence>
<feature type="active site" evidence="11">
    <location>
        <position position="484"/>
    </location>
</feature>
<dbReference type="Gene3D" id="3.40.47.10">
    <property type="match status" value="1"/>
</dbReference>
<dbReference type="PANTHER" id="PTHR31561">
    <property type="entry name" value="3-KETOACYL-COA SYNTHASE"/>
    <property type="match status" value="1"/>
</dbReference>
<evidence type="ECO:0000256" key="4">
    <source>
        <dbReference type="ARBA" id="ARBA00022679"/>
    </source>
</evidence>
<comment type="catalytic activity">
    <reaction evidence="9">
        <text>a very-long-chain acyl-CoA + malonyl-CoA + H(+) = a very-long-chain 3-oxoacyl-CoA + CO2 + CoA</text>
        <dbReference type="Rhea" id="RHEA:32727"/>
        <dbReference type="ChEBI" id="CHEBI:15378"/>
        <dbReference type="ChEBI" id="CHEBI:16526"/>
        <dbReference type="ChEBI" id="CHEBI:57287"/>
        <dbReference type="ChEBI" id="CHEBI:57384"/>
        <dbReference type="ChEBI" id="CHEBI:90725"/>
        <dbReference type="ChEBI" id="CHEBI:90736"/>
        <dbReference type="EC" id="2.3.1.199"/>
    </reaction>
</comment>
<dbReference type="Gene3D" id="3.40.309.10">
    <property type="entry name" value="Aldehyde Dehydrogenase, Chain A, domain 2"/>
    <property type="match status" value="1"/>
</dbReference>
<dbReference type="Proteomes" id="UP000712600">
    <property type="component" value="Unassembled WGS sequence"/>
</dbReference>
<keyword evidence="4 10" id="KW-0808">Transferase</keyword>
<dbReference type="Pfam" id="PF08392">
    <property type="entry name" value="FAE1_CUT1_RppA"/>
    <property type="match status" value="1"/>
</dbReference>
<feature type="domain" description="Beta-ketoacyl-[acyl-carrier-protein] synthase III C-terminal" evidence="13">
    <location>
        <begin position="446"/>
        <end position="525"/>
    </location>
</feature>
<evidence type="ECO:0000259" key="12">
    <source>
        <dbReference type="Pfam" id="PF08392"/>
    </source>
</evidence>
<dbReference type="EC" id="2.3.1.-" evidence="10"/>
<reference evidence="14" key="1">
    <citation type="submission" date="2019-12" db="EMBL/GenBank/DDBJ databases">
        <title>Genome sequencing and annotation of Brassica cretica.</title>
        <authorList>
            <person name="Studholme D.J."/>
            <person name="Sarris P."/>
        </authorList>
    </citation>
    <scope>NUCLEOTIDE SEQUENCE</scope>
    <source>
        <strain evidence="14">PFS-109/04</strain>
        <tissue evidence="14">Leaf</tissue>
    </source>
</reference>